<sequence>MNDEDLFGVNDLDGDEVIVDVTASENVEQDATVAEKEISKDDVTLAQTLMEIKAGKPKLAEQLQAQEREQLSIEERSKLLAKLIESRRKYFATKRAEEIRNKPPTKAQHKSLMCTYMKNMEGYKQKDFKGKSFDAIKKMFDRVYKKVNTFVTMDSEVMKGSKKTQAEVTKGSFKRAGDEIKGESAKR</sequence>
<dbReference type="EMBL" id="BKCJ010003590">
    <property type="protein sequence ID" value="GEU56010.1"/>
    <property type="molecule type" value="Genomic_DNA"/>
</dbReference>
<gene>
    <name evidence="2" type="ORF">Tci_027988</name>
</gene>
<proteinExistence type="predicted"/>
<evidence type="ECO:0000256" key="1">
    <source>
        <dbReference type="SAM" id="MobiDB-lite"/>
    </source>
</evidence>
<dbReference type="AlphaFoldDB" id="A0A6L2L4M3"/>
<accession>A0A6L2L4M3</accession>
<organism evidence="2">
    <name type="scientific">Tanacetum cinerariifolium</name>
    <name type="common">Dalmatian daisy</name>
    <name type="synonym">Chrysanthemum cinerariifolium</name>
    <dbReference type="NCBI Taxonomy" id="118510"/>
    <lineage>
        <taxon>Eukaryota</taxon>
        <taxon>Viridiplantae</taxon>
        <taxon>Streptophyta</taxon>
        <taxon>Embryophyta</taxon>
        <taxon>Tracheophyta</taxon>
        <taxon>Spermatophyta</taxon>
        <taxon>Magnoliopsida</taxon>
        <taxon>eudicotyledons</taxon>
        <taxon>Gunneridae</taxon>
        <taxon>Pentapetalae</taxon>
        <taxon>asterids</taxon>
        <taxon>campanulids</taxon>
        <taxon>Asterales</taxon>
        <taxon>Asteraceae</taxon>
        <taxon>Asteroideae</taxon>
        <taxon>Anthemideae</taxon>
        <taxon>Anthemidinae</taxon>
        <taxon>Tanacetum</taxon>
    </lineage>
</organism>
<evidence type="ECO:0000313" key="2">
    <source>
        <dbReference type="EMBL" id="GEU56010.1"/>
    </source>
</evidence>
<comment type="caution">
    <text evidence="2">The sequence shown here is derived from an EMBL/GenBank/DDBJ whole genome shotgun (WGS) entry which is preliminary data.</text>
</comment>
<feature type="region of interest" description="Disordered" evidence="1">
    <location>
        <begin position="161"/>
        <end position="187"/>
    </location>
</feature>
<reference evidence="2" key="1">
    <citation type="journal article" date="2019" name="Sci. Rep.">
        <title>Draft genome of Tanacetum cinerariifolium, the natural source of mosquito coil.</title>
        <authorList>
            <person name="Yamashiro T."/>
            <person name="Shiraishi A."/>
            <person name="Satake H."/>
            <person name="Nakayama K."/>
        </authorList>
    </citation>
    <scope>NUCLEOTIDE SEQUENCE</scope>
</reference>
<protein>
    <submittedName>
        <fullName evidence="2">Uncharacterized protein</fullName>
    </submittedName>
</protein>
<feature type="compositionally biased region" description="Basic and acidic residues" evidence="1">
    <location>
        <begin position="175"/>
        <end position="187"/>
    </location>
</feature>
<name>A0A6L2L4M3_TANCI</name>